<accession>A0A1H7XG86</accession>
<gene>
    <name evidence="5" type="ORF">SAMN05421856_102423</name>
</gene>
<keyword evidence="2 5" id="KW-0238">DNA-binding</keyword>
<protein>
    <submittedName>
        <fullName evidence="5">AraC-type DNA-binding protein</fullName>
    </submittedName>
</protein>
<dbReference type="PANTHER" id="PTHR43280:SF2">
    <property type="entry name" value="HTH-TYPE TRANSCRIPTIONAL REGULATOR EXSA"/>
    <property type="match status" value="1"/>
</dbReference>
<dbReference type="PANTHER" id="PTHR43280">
    <property type="entry name" value="ARAC-FAMILY TRANSCRIPTIONAL REGULATOR"/>
    <property type="match status" value="1"/>
</dbReference>
<dbReference type="GO" id="GO:0003700">
    <property type="term" value="F:DNA-binding transcription factor activity"/>
    <property type="evidence" value="ECO:0007669"/>
    <property type="project" value="InterPro"/>
</dbReference>
<evidence type="ECO:0000313" key="6">
    <source>
        <dbReference type="Proteomes" id="UP000199450"/>
    </source>
</evidence>
<organism evidence="5 6">
    <name type="scientific">Chryseobacterium taichungense</name>
    <dbReference type="NCBI Taxonomy" id="295069"/>
    <lineage>
        <taxon>Bacteria</taxon>
        <taxon>Pseudomonadati</taxon>
        <taxon>Bacteroidota</taxon>
        <taxon>Flavobacteriia</taxon>
        <taxon>Flavobacteriales</taxon>
        <taxon>Weeksellaceae</taxon>
        <taxon>Chryseobacterium group</taxon>
        <taxon>Chryseobacterium</taxon>
    </lineage>
</organism>
<dbReference type="RefSeq" id="WP_089999070.1">
    <property type="nucleotide sequence ID" value="NZ_FOBV01000002.1"/>
</dbReference>
<dbReference type="Pfam" id="PF12833">
    <property type="entry name" value="HTH_18"/>
    <property type="match status" value="1"/>
</dbReference>
<feature type="domain" description="HTH araC/xylS-type" evidence="4">
    <location>
        <begin position="188"/>
        <end position="286"/>
    </location>
</feature>
<evidence type="ECO:0000256" key="2">
    <source>
        <dbReference type="ARBA" id="ARBA00023125"/>
    </source>
</evidence>
<dbReference type="PROSITE" id="PS01124">
    <property type="entry name" value="HTH_ARAC_FAMILY_2"/>
    <property type="match status" value="1"/>
</dbReference>
<dbReference type="PRINTS" id="PR00032">
    <property type="entry name" value="HTHARAC"/>
</dbReference>
<evidence type="ECO:0000313" key="5">
    <source>
        <dbReference type="EMBL" id="SEM32770.1"/>
    </source>
</evidence>
<dbReference type="AlphaFoldDB" id="A0A1H7XG86"/>
<dbReference type="SMART" id="SM00342">
    <property type="entry name" value="HTH_ARAC"/>
    <property type="match status" value="1"/>
</dbReference>
<dbReference type="STRING" id="295069.SAMN05421856_102423"/>
<dbReference type="InterPro" id="IPR018060">
    <property type="entry name" value="HTH_AraC"/>
</dbReference>
<name>A0A1H7XG86_9FLAO</name>
<dbReference type="Gene3D" id="1.10.10.60">
    <property type="entry name" value="Homeodomain-like"/>
    <property type="match status" value="2"/>
</dbReference>
<dbReference type="GO" id="GO:0043565">
    <property type="term" value="F:sequence-specific DNA binding"/>
    <property type="evidence" value="ECO:0007669"/>
    <property type="project" value="InterPro"/>
</dbReference>
<reference evidence="6" key="1">
    <citation type="submission" date="2016-10" db="EMBL/GenBank/DDBJ databases">
        <authorList>
            <person name="Varghese N."/>
            <person name="Submissions S."/>
        </authorList>
    </citation>
    <scope>NUCLEOTIDE SEQUENCE [LARGE SCALE GENOMIC DNA]</scope>
    <source>
        <strain evidence="6">DSM 17453</strain>
    </source>
</reference>
<dbReference type="Pfam" id="PF22200">
    <property type="entry name" value="ExsA_N"/>
    <property type="match status" value="1"/>
</dbReference>
<dbReference type="InterPro" id="IPR020449">
    <property type="entry name" value="Tscrpt_reg_AraC-type_HTH"/>
</dbReference>
<keyword evidence="6" id="KW-1185">Reference proteome</keyword>
<dbReference type="InterPro" id="IPR054015">
    <property type="entry name" value="ExsA-like_N"/>
</dbReference>
<evidence type="ECO:0000259" key="4">
    <source>
        <dbReference type="PROSITE" id="PS01124"/>
    </source>
</evidence>
<evidence type="ECO:0000256" key="1">
    <source>
        <dbReference type="ARBA" id="ARBA00023015"/>
    </source>
</evidence>
<proteinExistence type="predicted"/>
<dbReference type="SUPFAM" id="SSF46689">
    <property type="entry name" value="Homeodomain-like"/>
    <property type="match status" value="2"/>
</dbReference>
<dbReference type="EMBL" id="FOBV01000002">
    <property type="protein sequence ID" value="SEM32770.1"/>
    <property type="molecule type" value="Genomic_DNA"/>
</dbReference>
<keyword evidence="3" id="KW-0804">Transcription</keyword>
<dbReference type="Proteomes" id="UP000199450">
    <property type="component" value="Unassembled WGS sequence"/>
</dbReference>
<sequence>MAELILPKGLSSQTNAERKVFAFSYESKKPSIKSRIILDWHLFSFLLEGEKVVSYASGTKGIDNTSFFFLPYGNCLMSEKLAQDGQYKSVLLFVTKEVFKDFFNSYPASKNSNVKSYHQLEVEPRSIKKDDYIDNFIAGLQIVLSNQNLNTDHVMRLKFEELMMYLIQQDESLLPYFRSICEEWDEDALIRKIVNIHMDSGVTVEELAFLCNMSISTFKRKFNKIFNDAPKQWFFKSRMQKAAGLLKQQGLKASEIYEDLGYENLSSFVQAFKKVYGVTPKQYQLSE</sequence>
<dbReference type="InterPro" id="IPR009057">
    <property type="entry name" value="Homeodomain-like_sf"/>
</dbReference>
<evidence type="ECO:0000256" key="3">
    <source>
        <dbReference type="ARBA" id="ARBA00023163"/>
    </source>
</evidence>
<keyword evidence="1" id="KW-0805">Transcription regulation</keyword>
<dbReference type="OrthoDB" id="4480133at2"/>